<dbReference type="InterPro" id="IPR002800">
    <property type="entry name" value="Rv2949c-like"/>
</dbReference>
<evidence type="ECO:0000313" key="2">
    <source>
        <dbReference type="Proteomes" id="UP000054558"/>
    </source>
</evidence>
<feature type="non-terminal residue" evidence="1">
    <location>
        <position position="1"/>
    </location>
</feature>
<sequence>VYLSDASGASPLVYAASWWSESDVGTYLSDVHAPIWTNLMAVKAPLHRSLSCIYFGNSPALEARFGMPGPFWARHYLFYVNGRPLTLIYEAFSNALETYLGPNDRWTAPFGRLA</sequence>
<dbReference type="Pfam" id="PF01947">
    <property type="entry name" value="Rv2949c-like"/>
    <property type="match status" value="1"/>
</dbReference>
<name>A0A1Y1IQB7_KLENI</name>
<organism evidence="1 2">
    <name type="scientific">Klebsormidium nitens</name>
    <name type="common">Green alga</name>
    <name type="synonym">Ulothrix nitens</name>
    <dbReference type="NCBI Taxonomy" id="105231"/>
    <lineage>
        <taxon>Eukaryota</taxon>
        <taxon>Viridiplantae</taxon>
        <taxon>Streptophyta</taxon>
        <taxon>Klebsormidiophyceae</taxon>
        <taxon>Klebsormidiales</taxon>
        <taxon>Klebsormidiaceae</taxon>
        <taxon>Klebsormidium</taxon>
    </lineage>
</organism>
<dbReference type="SUPFAM" id="SSF64288">
    <property type="entry name" value="Chorismate lyase-like"/>
    <property type="match status" value="1"/>
</dbReference>
<dbReference type="Proteomes" id="UP000054558">
    <property type="component" value="Unassembled WGS sequence"/>
</dbReference>
<dbReference type="AlphaFoldDB" id="A0A1Y1IQB7"/>
<dbReference type="InterPro" id="IPR028978">
    <property type="entry name" value="Chorismate_lyase_/UTRA_dom_sf"/>
</dbReference>
<accession>A0A1Y1IQB7</accession>
<dbReference type="Gene3D" id="3.40.1410.10">
    <property type="entry name" value="Chorismate lyase-like"/>
    <property type="match status" value="1"/>
</dbReference>
<gene>
    <name evidence="1" type="ORF">KFL_012720010</name>
</gene>
<reference evidence="1 2" key="1">
    <citation type="journal article" date="2014" name="Nat. Commun.">
        <title>Klebsormidium flaccidum genome reveals primary factors for plant terrestrial adaptation.</title>
        <authorList>
            <person name="Hori K."/>
            <person name="Maruyama F."/>
            <person name="Fujisawa T."/>
            <person name="Togashi T."/>
            <person name="Yamamoto N."/>
            <person name="Seo M."/>
            <person name="Sato S."/>
            <person name="Yamada T."/>
            <person name="Mori H."/>
            <person name="Tajima N."/>
            <person name="Moriyama T."/>
            <person name="Ikeuchi M."/>
            <person name="Watanabe M."/>
            <person name="Wada H."/>
            <person name="Kobayashi K."/>
            <person name="Saito M."/>
            <person name="Masuda T."/>
            <person name="Sasaki-Sekimoto Y."/>
            <person name="Mashiguchi K."/>
            <person name="Awai K."/>
            <person name="Shimojima M."/>
            <person name="Masuda S."/>
            <person name="Iwai M."/>
            <person name="Nobusawa T."/>
            <person name="Narise T."/>
            <person name="Kondo S."/>
            <person name="Saito H."/>
            <person name="Sato R."/>
            <person name="Murakawa M."/>
            <person name="Ihara Y."/>
            <person name="Oshima-Yamada Y."/>
            <person name="Ohtaka K."/>
            <person name="Satoh M."/>
            <person name="Sonobe K."/>
            <person name="Ishii M."/>
            <person name="Ohtani R."/>
            <person name="Kanamori-Sato M."/>
            <person name="Honoki R."/>
            <person name="Miyazaki D."/>
            <person name="Mochizuki H."/>
            <person name="Umetsu J."/>
            <person name="Higashi K."/>
            <person name="Shibata D."/>
            <person name="Kamiya Y."/>
            <person name="Sato N."/>
            <person name="Nakamura Y."/>
            <person name="Tabata S."/>
            <person name="Ida S."/>
            <person name="Kurokawa K."/>
            <person name="Ohta H."/>
        </authorList>
    </citation>
    <scope>NUCLEOTIDE SEQUENCE [LARGE SCALE GENOMIC DNA]</scope>
    <source>
        <strain evidence="1 2">NIES-2285</strain>
    </source>
</reference>
<proteinExistence type="predicted"/>
<keyword evidence="2" id="KW-1185">Reference proteome</keyword>
<evidence type="ECO:0000313" key="1">
    <source>
        <dbReference type="EMBL" id="GAQ93050.1"/>
    </source>
</evidence>
<dbReference type="EMBL" id="DF238221">
    <property type="protein sequence ID" value="GAQ93050.1"/>
    <property type="molecule type" value="Genomic_DNA"/>
</dbReference>
<protein>
    <submittedName>
        <fullName evidence="1">Uncharacterized protein</fullName>
    </submittedName>
</protein>
<dbReference type="OMA" id="ASWWSES"/>
<dbReference type="OrthoDB" id="89176at2759"/>